<evidence type="ECO:0000313" key="3">
    <source>
        <dbReference type="Proteomes" id="UP000682951"/>
    </source>
</evidence>
<dbReference type="EMBL" id="JAGSSW010000006">
    <property type="protein sequence ID" value="MBR8464183.1"/>
    <property type="molecule type" value="Genomic_DNA"/>
</dbReference>
<gene>
    <name evidence="2" type="ORF">KDD93_06340</name>
</gene>
<feature type="transmembrane region" description="Helical" evidence="1">
    <location>
        <begin position="62"/>
        <end position="81"/>
    </location>
</feature>
<organism evidence="2 3">
    <name type="scientific">Campylobacter anatolicus</name>
    <dbReference type="NCBI Taxonomy" id="2829105"/>
    <lineage>
        <taxon>Bacteria</taxon>
        <taxon>Pseudomonadati</taxon>
        <taxon>Campylobacterota</taxon>
        <taxon>Epsilonproteobacteria</taxon>
        <taxon>Campylobacterales</taxon>
        <taxon>Campylobacteraceae</taxon>
        <taxon>Campylobacter</taxon>
    </lineage>
</organism>
<proteinExistence type="predicted"/>
<sequence length="536" mass="62442">MLNLSTLKATIMTHKIEFLLIFVSILPLFILRSRYLDFYNSFLLFTPIFIILSYILRQKKSIYIFSLIITIIGFCIIGYIDEKPNFYLKDIKFYALYMILSILLLAHKFIRDNEKFVKNAFDTLMAFATAFAISHICYLAIIAVLAGLEYLFDIKVFRSELSLRLYAIAVIGILPTAFFILKERYSFNIGVFLSVIVNFILSPLLIIYTAFIYIYTTNIAIFSGLPRGGVSFIVLSYLFIGFIITALNLISAKPKWQLFYRYFAPLSLVPIMLLWFGISRRVGEYGITPERFYLIAISLFATFTICFLHFKRNFSYRLVAVVAALFVIGAVFVLNAEQISLKSQKARAYAMFEKFGFLKNGEFVKEFNATNLELQYEQKFNILNDLDFINSHDNNFQKQTKSFYKAIENIDTYNSDYWRKYCFLDSSSHDLTGYKSVKFLNMYVYNQDNIKINAKRNYDINVTKHIQNVLKNNGISINNFKDLNIKSRQNKEICSEFLKVNTPDSTLIFNNIEIEYDKNLGYIAKFFEVIAILEKE</sequence>
<evidence type="ECO:0000256" key="1">
    <source>
        <dbReference type="SAM" id="Phobius"/>
    </source>
</evidence>
<feature type="transmembrane region" description="Helical" evidence="1">
    <location>
        <begin position="163"/>
        <end position="181"/>
    </location>
</feature>
<reference evidence="2 3" key="1">
    <citation type="submission" date="2021-04" db="EMBL/GenBank/DDBJ databases">
        <title>Molecular and phenotypic characterization and identification of bacterial isolates recovered from the Anatolian ground squirrels (Spermophilus xanthoprymnus) and which have the potential to form a new species in the Campylobacter genus.</title>
        <authorList>
            <person name="Aydin F."/>
            <person name="Abay S."/>
            <person name="Kayman T."/>
            <person name="Karakaya E."/>
            <person name="Mustak H.K."/>
            <person name="Mustak I.B."/>
            <person name="Bilgin N."/>
            <person name="Duzler A."/>
            <person name="Sahin O."/>
            <person name="Guran O."/>
            <person name="Saticioglu I.B."/>
        </authorList>
    </citation>
    <scope>NUCLEOTIDE SEQUENCE [LARGE SCALE GENOMIC DNA]</scope>
    <source>
        <strain evidence="3">faydin-G24</strain>
    </source>
</reference>
<feature type="transmembrane region" description="Helical" evidence="1">
    <location>
        <begin position="12"/>
        <end position="31"/>
    </location>
</feature>
<protein>
    <submittedName>
        <fullName evidence="2">DUF4153 domain-containing protein</fullName>
    </submittedName>
</protein>
<keyword evidence="3" id="KW-1185">Reference proteome</keyword>
<feature type="transmembrane region" description="Helical" evidence="1">
    <location>
        <begin position="291"/>
        <end position="310"/>
    </location>
</feature>
<dbReference type="RefSeq" id="WP_212142142.1">
    <property type="nucleotide sequence ID" value="NZ_JAGSSW010000006.1"/>
</dbReference>
<feature type="transmembrane region" description="Helical" evidence="1">
    <location>
        <begin position="130"/>
        <end position="151"/>
    </location>
</feature>
<keyword evidence="1" id="KW-0812">Transmembrane</keyword>
<feature type="transmembrane region" description="Helical" evidence="1">
    <location>
        <begin position="38"/>
        <end position="56"/>
    </location>
</feature>
<comment type="caution">
    <text evidence="2">The sequence shown here is derived from an EMBL/GenBank/DDBJ whole genome shotgun (WGS) entry which is preliminary data.</text>
</comment>
<feature type="transmembrane region" description="Helical" evidence="1">
    <location>
        <begin position="316"/>
        <end position="336"/>
    </location>
</feature>
<evidence type="ECO:0000313" key="2">
    <source>
        <dbReference type="EMBL" id="MBR8464183.1"/>
    </source>
</evidence>
<feature type="transmembrane region" description="Helical" evidence="1">
    <location>
        <begin position="187"/>
        <end position="216"/>
    </location>
</feature>
<feature type="transmembrane region" description="Helical" evidence="1">
    <location>
        <begin position="228"/>
        <end position="250"/>
    </location>
</feature>
<feature type="transmembrane region" description="Helical" evidence="1">
    <location>
        <begin position="93"/>
        <end position="110"/>
    </location>
</feature>
<accession>A0ABS5HIU2</accession>
<keyword evidence="1" id="KW-1133">Transmembrane helix</keyword>
<dbReference type="Proteomes" id="UP000682951">
    <property type="component" value="Unassembled WGS sequence"/>
</dbReference>
<feature type="transmembrane region" description="Helical" evidence="1">
    <location>
        <begin position="262"/>
        <end position="279"/>
    </location>
</feature>
<keyword evidence="1" id="KW-0472">Membrane</keyword>
<name>A0ABS5HIU2_9BACT</name>